<evidence type="ECO:0000313" key="2">
    <source>
        <dbReference type="EMBL" id="WNC72434.1"/>
    </source>
</evidence>
<evidence type="ECO:0000256" key="1">
    <source>
        <dbReference type="SAM" id="MobiDB-lite"/>
    </source>
</evidence>
<dbReference type="Proteomes" id="UP001258994">
    <property type="component" value="Chromosome"/>
</dbReference>
<dbReference type="Gene3D" id="3.50.50.60">
    <property type="entry name" value="FAD/NAD(P)-binding domain"/>
    <property type="match status" value="1"/>
</dbReference>
<accession>A0ABY9TUD1</accession>
<dbReference type="SUPFAM" id="SSF51905">
    <property type="entry name" value="FAD/NAD(P)-binding domain"/>
    <property type="match status" value="2"/>
</dbReference>
<gene>
    <name evidence="2" type="ORF">RGQ13_00230</name>
</gene>
<dbReference type="RefSeq" id="WP_348391551.1">
    <property type="nucleotide sequence ID" value="NZ_CP134145.1"/>
</dbReference>
<dbReference type="InterPro" id="IPR036188">
    <property type="entry name" value="FAD/NAD-bd_sf"/>
</dbReference>
<feature type="region of interest" description="Disordered" evidence="1">
    <location>
        <begin position="43"/>
        <end position="69"/>
    </location>
</feature>
<dbReference type="PROSITE" id="PS51318">
    <property type="entry name" value="TAT"/>
    <property type="match status" value="1"/>
</dbReference>
<dbReference type="EMBL" id="CP134145">
    <property type="protein sequence ID" value="WNC72434.1"/>
    <property type="molecule type" value="Genomic_DNA"/>
</dbReference>
<protein>
    <submittedName>
        <fullName evidence="2">NAD(P)/FAD-dependent oxidoreductase</fullName>
    </submittedName>
</protein>
<dbReference type="InterPro" id="IPR006311">
    <property type="entry name" value="TAT_signal"/>
</dbReference>
<sequence length="612" mass="67267">MSKITRRDFINGALMVAGASMLPFSRQSNADFSSLTPSNYPPALTGLRGSHPGSNPHAHARAWSGKSDWGPTTQSSDVYDLIVVGGGISGLAAAYFYQQKHGKDKKVLILDNHDDFGGHAKRNEHTVDGKLRLGYGGSQSIVEPKHGSKAVHGLLQDIGVDVSRFDNAYDKDFYKRNNLGAVTYFNKAVFGQDKIVKHPYCNYPNYIEGLIQRSKLSNKAAAQQAPLSEKGKQQLLRVLEGGLHAIDVPKEQLNDYIHANSYFDYLKNTLGVDDPSILKMARNSALDWASTGTDIMSIAKAKSAGAMGFTPKAVYDESTPYIYHFPDGNAGVARALVKKMIPKVAVGRNAEELVLSKFNYEELDKSSNAVRIRLSSTVVNVKHGSKPENSSEVFVNYINDNKSFQVKGKNVVMACYNMMIPHIVSDLPAEQYAALRLQTKSPLQYTSVGLRNWRAMKEMEIGLAMSPGNMHQAVMMDFPVTMGGYEYTKTPDDPCVIQMIGCPYGEVGASRSDQYRDARYKMLGLQFKDYEEEIRAHLGGMLPKELFNFDRDVESITVNRWGHGYTVAGPGDSVIVGRQPFGRIAIANTDSGAESDAKTAIDMASRAVNELG</sequence>
<keyword evidence="3" id="KW-1185">Reference proteome</keyword>
<reference evidence="3" key="1">
    <citation type="submission" date="2023-09" db="EMBL/GenBank/DDBJ databases">
        <authorList>
            <person name="Li S."/>
            <person name="Li X."/>
            <person name="Zhang C."/>
            <person name="Zhao Z."/>
        </authorList>
    </citation>
    <scope>NUCLEOTIDE SEQUENCE [LARGE SCALE GENOMIC DNA]</scope>
    <source>
        <strain evidence="3">SQ149</strain>
    </source>
</reference>
<name>A0ABY9TUD1_9GAMM</name>
<evidence type="ECO:0000313" key="3">
    <source>
        <dbReference type="Proteomes" id="UP001258994"/>
    </source>
</evidence>
<organism evidence="2 3">
    <name type="scientific">Thalassotalea psychrophila</name>
    <dbReference type="NCBI Taxonomy" id="3065647"/>
    <lineage>
        <taxon>Bacteria</taxon>
        <taxon>Pseudomonadati</taxon>
        <taxon>Pseudomonadota</taxon>
        <taxon>Gammaproteobacteria</taxon>
        <taxon>Alteromonadales</taxon>
        <taxon>Colwelliaceae</taxon>
        <taxon>Thalassotalea</taxon>
    </lineage>
</organism>
<dbReference type="Pfam" id="PF13450">
    <property type="entry name" value="NAD_binding_8"/>
    <property type="match status" value="1"/>
</dbReference>
<proteinExistence type="predicted"/>